<accession>A0ABV0R929</accession>
<comment type="caution">
    <text evidence="2">The sequence shown here is derived from an EMBL/GenBank/DDBJ whole genome shotgun (WGS) entry which is preliminary data.</text>
</comment>
<dbReference type="InterPro" id="IPR001283">
    <property type="entry name" value="CRISP-related"/>
</dbReference>
<evidence type="ECO:0000313" key="3">
    <source>
        <dbReference type="Proteomes" id="UP001434883"/>
    </source>
</evidence>
<dbReference type="SMART" id="SM00198">
    <property type="entry name" value="SCP"/>
    <property type="match status" value="1"/>
</dbReference>
<organism evidence="2 3">
    <name type="scientific">Xenoophorus captivus</name>
    <dbReference type="NCBI Taxonomy" id="1517983"/>
    <lineage>
        <taxon>Eukaryota</taxon>
        <taxon>Metazoa</taxon>
        <taxon>Chordata</taxon>
        <taxon>Craniata</taxon>
        <taxon>Vertebrata</taxon>
        <taxon>Euteleostomi</taxon>
        <taxon>Actinopterygii</taxon>
        <taxon>Neopterygii</taxon>
        <taxon>Teleostei</taxon>
        <taxon>Neoteleostei</taxon>
        <taxon>Acanthomorphata</taxon>
        <taxon>Ovalentaria</taxon>
        <taxon>Atherinomorphae</taxon>
        <taxon>Cyprinodontiformes</taxon>
        <taxon>Goodeidae</taxon>
        <taxon>Xenoophorus</taxon>
    </lineage>
</organism>
<protein>
    <recommendedName>
        <fullName evidence="1">SCP domain-containing protein</fullName>
    </recommendedName>
</protein>
<evidence type="ECO:0000259" key="1">
    <source>
        <dbReference type="SMART" id="SM00198"/>
    </source>
</evidence>
<dbReference type="SUPFAM" id="SSF55797">
    <property type="entry name" value="PR-1-like"/>
    <property type="match status" value="1"/>
</dbReference>
<dbReference type="Proteomes" id="UP001434883">
    <property type="component" value="Unassembled WGS sequence"/>
</dbReference>
<feature type="non-terminal residue" evidence="2">
    <location>
        <position position="1"/>
    </location>
</feature>
<dbReference type="PROSITE" id="PS01009">
    <property type="entry name" value="CRISP_1"/>
    <property type="match status" value="1"/>
</dbReference>
<name>A0ABV0R929_9TELE</name>
<dbReference type="InterPro" id="IPR018244">
    <property type="entry name" value="Allrgn_V5/Tpx1_CS"/>
</dbReference>
<dbReference type="PANTHER" id="PTHR10334">
    <property type="entry name" value="CYSTEINE-RICH SECRETORY PROTEIN-RELATED"/>
    <property type="match status" value="1"/>
</dbReference>
<dbReference type="Gene3D" id="3.40.33.10">
    <property type="entry name" value="CAP"/>
    <property type="match status" value="1"/>
</dbReference>
<dbReference type="InterPro" id="IPR014044">
    <property type="entry name" value="CAP_dom"/>
</dbReference>
<dbReference type="InterPro" id="IPR034113">
    <property type="entry name" value="SCP_GAPR1-like"/>
</dbReference>
<dbReference type="PRINTS" id="PR00837">
    <property type="entry name" value="V5TPXLIKE"/>
</dbReference>
<feature type="non-terminal residue" evidence="2">
    <location>
        <position position="199"/>
    </location>
</feature>
<dbReference type="EMBL" id="JAHRIN010037059">
    <property type="protein sequence ID" value="MEQ2204663.1"/>
    <property type="molecule type" value="Genomic_DNA"/>
</dbReference>
<feature type="domain" description="SCP" evidence="1">
    <location>
        <begin position="56"/>
        <end position="188"/>
    </location>
</feature>
<gene>
    <name evidence="2" type="ORF">XENOCAPTIV_016613</name>
</gene>
<keyword evidence="3" id="KW-1185">Reference proteome</keyword>
<dbReference type="CDD" id="cd05382">
    <property type="entry name" value="CAP_GAPR1-like"/>
    <property type="match status" value="1"/>
</dbReference>
<sequence length="199" mass="22726">MRRRRLSLCAKIEGLTQQEELHPLQITTQTLGILKQLSFREKCRDCIDKLTMADESFQKEFLESHNSYRALHHAPPLTFNSELTAAAQKWADECLKKRCMGHSNSEDGENVYYMQSQKPIKLTGKEAVDSWYSEIKDYLFNKPGSQPKTGHFTQVVWKDTKELGVGLATDGNTVIVVGQYRPPGNYTNKGQFENNVLPK</sequence>
<proteinExistence type="predicted"/>
<evidence type="ECO:0000313" key="2">
    <source>
        <dbReference type="EMBL" id="MEQ2204663.1"/>
    </source>
</evidence>
<reference evidence="2 3" key="1">
    <citation type="submission" date="2021-06" db="EMBL/GenBank/DDBJ databases">
        <authorList>
            <person name="Palmer J.M."/>
        </authorList>
    </citation>
    <scope>NUCLEOTIDE SEQUENCE [LARGE SCALE GENOMIC DNA]</scope>
    <source>
        <strain evidence="2 3">XC_2019</strain>
        <tissue evidence="2">Muscle</tissue>
    </source>
</reference>
<dbReference type="InterPro" id="IPR035940">
    <property type="entry name" value="CAP_sf"/>
</dbReference>
<dbReference type="Pfam" id="PF00188">
    <property type="entry name" value="CAP"/>
    <property type="match status" value="1"/>
</dbReference>